<dbReference type="Gene3D" id="1.25.40.10">
    <property type="entry name" value="Tetratricopeptide repeat domain"/>
    <property type="match status" value="1"/>
</dbReference>
<keyword evidence="3" id="KW-1185">Reference proteome</keyword>
<name>A0A2A4GBE5_9FLAO</name>
<sequence length="263" mass="29821">MEQSELDSLQKAYLQDTLTEAQAQRLAQLRAQGPVLDEKLAFEYDLGKAIALNERKRLKVKLEALEERPKSWRESKSFLAMAASLALLLLTSLLWYLSSNVGAGRDTFEQYYEAYPNTVVSISRSADTNDDIEQIAFAAYDAGDYSRAISALKKLASRSDVPKYHFFLGQAYLAEKEYSAAYGQFKSVMVQGGDFTLESKWYIALLFTRESPEAAIPYLTEIARNKGYKAHEAEELLDFCLKELVRNKGYSVEEAEELRNLLE</sequence>
<keyword evidence="1" id="KW-1133">Transmembrane helix</keyword>
<evidence type="ECO:0000313" key="3">
    <source>
        <dbReference type="Proteomes" id="UP000219559"/>
    </source>
</evidence>
<dbReference type="SUPFAM" id="SSF48452">
    <property type="entry name" value="TPR-like"/>
    <property type="match status" value="1"/>
</dbReference>
<protein>
    <recommendedName>
        <fullName evidence="4">Tetratricopeptide repeat protein</fullName>
    </recommendedName>
</protein>
<dbReference type="EMBL" id="NBWU01000001">
    <property type="protein sequence ID" value="PCE65731.1"/>
    <property type="molecule type" value="Genomic_DNA"/>
</dbReference>
<dbReference type="OrthoDB" id="979271at2"/>
<evidence type="ECO:0000256" key="1">
    <source>
        <dbReference type="SAM" id="Phobius"/>
    </source>
</evidence>
<reference evidence="2 3" key="1">
    <citation type="submission" date="2017-04" db="EMBL/GenBank/DDBJ databases">
        <title>A new member of the family Flavobacteriaceae isolated from ascidians.</title>
        <authorList>
            <person name="Chen L."/>
        </authorList>
    </citation>
    <scope>NUCLEOTIDE SEQUENCE [LARGE SCALE GENOMIC DNA]</scope>
    <source>
        <strain evidence="2 3">HQA918</strain>
    </source>
</reference>
<dbReference type="InterPro" id="IPR011990">
    <property type="entry name" value="TPR-like_helical_dom_sf"/>
</dbReference>
<evidence type="ECO:0008006" key="4">
    <source>
        <dbReference type="Google" id="ProtNLM"/>
    </source>
</evidence>
<keyword evidence="1" id="KW-0472">Membrane</keyword>
<dbReference type="Proteomes" id="UP000219559">
    <property type="component" value="Unassembled WGS sequence"/>
</dbReference>
<organism evidence="2 3">
    <name type="scientific">Sediminicola luteus</name>
    <dbReference type="NCBI Taxonomy" id="319238"/>
    <lineage>
        <taxon>Bacteria</taxon>
        <taxon>Pseudomonadati</taxon>
        <taxon>Bacteroidota</taxon>
        <taxon>Flavobacteriia</taxon>
        <taxon>Flavobacteriales</taxon>
        <taxon>Flavobacteriaceae</taxon>
        <taxon>Sediminicola</taxon>
    </lineage>
</organism>
<proteinExistence type="predicted"/>
<accession>A0A2A4GBE5</accession>
<gene>
    <name evidence="2" type="ORF">B7P33_00035</name>
</gene>
<evidence type="ECO:0000313" key="2">
    <source>
        <dbReference type="EMBL" id="PCE65731.1"/>
    </source>
</evidence>
<feature type="transmembrane region" description="Helical" evidence="1">
    <location>
        <begin position="78"/>
        <end position="97"/>
    </location>
</feature>
<dbReference type="RefSeq" id="WP_097441261.1">
    <property type="nucleotide sequence ID" value="NZ_NBWU01000001.1"/>
</dbReference>
<dbReference type="AlphaFoldDB" id="A0A2A4GBE5"/>
<keyword evidence="1" id="KW-0812">Transmembrane</keyword>
<comment type="caution">
    <text evidence="2">The sequence shown here is derived from an EMBL/GenBank/DDBJ whole genome shotgun (WGS) entry which is preliminary data.</text>
</comment>